<name>A0A250B3W2_9GAMM</name>
<sequence length="160" mass="17613">MALSFNPRKARVELLFAILWVALAIWLYVEAGHFSAASATFPRALAVLLGICGVVLSVKSFLALRRLPAAQAARLFQAPGRVLMGFVLVFLYLLLMDWVGYIAASLLFGLVLPLLAGYRDWKQLLWVIGGTIVFIWLVFNVLLERPLPQGIVASFLGGLL</sequence>
<evidence type="ECO:0000256" key="1">
    <source>
        <dbReference type="SAM" id="Phobius"/>
    </source>
</evidence>
<evidence type="ECO:0000313" key="4">
    <source>
        <dbReference type="Proteomes" id="UP000217182"/>
    </source>
</evidence>
<dbReference type="KEGG" id="gqu:AWC35_17205"/>
<dbReference type="AlphaFoldDB" id="A0A250B3W2"/>
<organism evidence="3 4">
    <name type="scientific">Gibbsiella quercinecans</name>
    <dbReference type="NCBI Taxonomy" id="929813"/>
    <lineage>
        <taxon>Bacteria</taxon>
        <taxon>Pseudomonadati</taxon>
        <taxon>Pseudomonadota</taxon>
        <taxon>Gammaproteobacteria</taxon>
        <taxon>Enterobacterales</taxon>
        <taxon>Yersiniaceae</taxon>
        <taxon>Gibbsiella</taxon>
    </lineage>
</organism>
<proteinExistence type="predicted"/>
<reference evidence="3 4" key="1">
    <citation type="submission" date="2016-01" db="EMBL/GenBank/DDBJ databases">
        <authorList>
            <person name="Oliw E.H."/>
        </authorList>
    </citation>
    <scope>NUCLEOTIDE SEQUENCE [LARGE SCALE GENOMIC DNA]</scope>
    <source>
        <strain evidence="3 4">FRB97</strain>
    </source>
</reference>
<dbReference type="Proteomes" id="UP000217182">
    <property type="component" value="Chromosome"/>
</dbReference>
<dbReference type="RefSeq" id="WP_095847524.1">
    <property type="nucleotide sequence ID" value="NZ_CP014136.1"/>
</dbReference>
<dbReference type="Pfam" id="PF07331">
    <property type="entry name" value="TctB"/>
    <property type="match status" value="1"/>
</dbReference>
<keyword evidence="1" id="KW-1133">Transmembrane helix</keyword>
<accession>A0A250B3W2</accession>
<dbReference type="EMBL" id="CP014136">
    <property type="protein sequence ID" value="ATA20938.1"/>
    <property type="molecule type" value="Genomic_DNA"/>
</dbReference>
<protein>
    <recommendedName>
        <fullName evidence="2">DUF1468 domain-containing protein</fullName>
    </recommendedName>
</protein>
<keyword evidence="4" id="KW-1185">Reference proteome</keyword>
<feature type="transmembrane region" description="Helical" evidence="1">
    <location>
        <begin position="83"/>
        <end position="112"/>
    </location>
</feature>
<evidence type="ECO:0000313" key="3">
    <source>
        <dbReference type="EMBL" id="ATA20938.1"/>
    </source>
</evidence>
<gene>
    <name evidence="3" type="ORF">AWC35_17205</name>
</gene>
<feature type="transmembrane region" description="Helical" evidence="1">
    <location>
        <begin position="41"/>
        <end position="62"/>
    </location>
</feature>
<evidence type="ECO:0000259" key="2">
    <source>
        <dbReference type="Pfam" id="PF07331"/>
    </source>
</evidence>
<keyword evidence="1" id="KW-0472">Membrane</keyword>
<dbReference type="InterPro" id="IPR009936">
    <property type="entry name" value="DUF1468"/>
</dbReference>
<feature type="transmembrane region" description="Helical" evidence="1">
    <location>
        <begin position="124"/>
        <end position="143"/>
    </location>
</feature>
<feature type="transmembrane region" description="Helical" evidence="1">
    <location>
        <begin position="12"/>
        <end position="29"/>
    </location>
</feature>
<keyword evidence="1" id="KW-0812">Transmembrane</keyword>
<feature type="domain" description="DUF1468" evidence="2">
    <location>
        <begin position="15"/>
        <end position="148"/>
    </location>
</feature>